<dbReference type="InterPro" id="IPR025886">
    <property type="entry name" value="PP2-like"/>
</dbReference>
<accession>A0A445KF51</accession>
<dbReference type="Gene3D" id="1.20.1280.50">
    <property type="match status" value="1"/>
</dbReference>
<dbReference type="AlphaFoldDB" id="A0A445KF51"/>
<name>A0A445KF51_GLYSO</name>
<dbReference type="EMBL" id="QZWG01000006">
    <property type="protein sequence ID" value="RZC09418.1"/>
    <property type="molecule type" value="Genomic_DNA"/>
</dbReference>
<organism evidence="2 3">
    <name type="scientific">Glycine soja</name>
    <name type="common">Wild soybean</name>
    <dbReference type="NCBI Taxonomy" id="3848"/>
    <lineage>
        <taxon>Eukaryota</taxon>
        <taxon>Viridiplantae</taxon>
        <taxon>Streptophyta</taxon>
        <taxon>Embryophyta</taxon>
        <taxon>Tracheophyta</taxon>
        <taxon>Spermatophyta</taxon>
        <taxon>Magnoliopsida</taxon>
        <taxon>eudicotyledons</taxon>
        <taxon>Gunneridae</taxon>
        <taxon>Pentapetalae</taxon>
        <taxon>rosids</taxon>
        <taxon>fabids</taxon>
        <taxon>Fabales</taxon>
        <taxon>Fabaceae</taxon>
        <taxon>Papilionoideae</taxon>
        <taxon>50 kb inversion clade</taxon>
        <taxon>NPAAA clade</taxon>
        <taxon>indigoferoid/millettioid clade</taxon>
        <taxon>Phaseoleae</taxon>
        <taxon>Glycine</taxon>
        <taxon>Glycine subgen. Soja</taxon>
    </lineage>
</organism>
<reference evidence="2 3" key="1">
    <citation type="submission" date="2018-09" db="EMBL/GenBank/DDBJ databases">
        <title>A high-quality reference genome of wild soybean provides a powerful tool to mine soybean genomes.</title>
        <authorList>
            <person name="Xie M."/>
            <person name="Chung C.Y.L."/>
            <person name="Li M.-W."/>
            <person name="Wong F.-L."/>
            <person name="Chan T.-F."/>
            <person name="Lam H.-M."/>
        </authorList>
    </citation>
    <scope>NUCLEOTIDE SEQUENCE [LARGE SCALE GENOMIC DNA]</scope>
    <source>
        <strain evidence="3">cv. W05</strain>
        <tissue evidence="2">Hypocotyl of etiolated seedlings</tissue>
    </source>
</reference>
<keyword evidence="3" id="KW-1185">Reference proteome</keyword>
<sequence>MDITKVLPEECISMIVSFTSPEDACRLSLVSPFFKEIADSDAVWENFLPSDYKDIIDQSSTPSLNLFSKKQIYSHLSVHHVLLVNGNMVRLSLKSMSLYLEKATGKKCCMVSASGIEFRIRSSGSECYFSSEESVPQSRFYQLVQIKFDYKLRVTGSNLDTKVLSPNTNYGVYFIFHLVDQDYQPRNLQWMLERAQRREDGWMEVEITDFFSGDGYNLVDFHYKLKNNDLRSYCCLIVEGVEFRPKNL</sequence>
<dbReference type="SUPFAM" id="SSF81383">
    <property type="entry name" value="F-box domain"/>
    <property type="match status" value="1"/>
</dbReference>
<evidence type="ECO:0000313" key="3">
    <source>
        <dbReference type="Proteomes" id="UP000289340"/>
    </source>
</evidence>
<dbReference type="PANTHER" id="PTHR32278:SF136">
    <property type="entry name" value="F-BOX PROTEIN PP2-B10-LIKE"/>
    <property type="match status" value="1"/>
</dbReference>
<comment type="caution">
    <text evidence="2">The sequence shown here is derived from an EMBL/GenBank/DDBJ whole genome shotgun (WGS) entry which is preliminary data.</text>
</comment>
<dbReference type="Pfam" id="PF14299">
    <property type="entry name" value="PP2"/>
    <property type="match status" value="1"/>
</dbReference>
<evidence type="ECO:0000259" key="1">
    <source>
        <dbReference type="PROSITE" id="PS50181"/>
    </source>
</evidence>
<dbReference type="InterPro" id="IPR001810">
    <property type="entry name" value="F-box_dom"/>
</dbReference>
<proteinExistence type="predicted"/>
<dbReference type="PANTHER" id="PTHR32278">
    <property type="entry name" value="F-BOX DOMAIN-CONTAINING PROTEIN"/>
    <property type="match status" value="1"/>
</dbReference>
<gene>
    <name evidence="2" type="ORF">D0Y65_015944</name>
</gene>
<feature type="domain" description="F-box" evidence="1">
    <location>
        <begin position="1"/>
        <end position="47"/>
    </location>
</feature>
<protein>
    <submittedName>
        <fullName evidence="2">F-box protein PP2-B10</fullName>
    </submittedName>
</protein>
<dbReference type="Proteomes" id="UP000289340">
    <property type="component" value="Chromosome 6"/>
</dbReference>
<evidence type="ECO:0000313" key="2">
    <source>
        <dbReference type="EMBL" id="RZC09418.1"/>
    </source>
</evidence>
<dbReference type="SMART" id="SM00256">
    <property type="entry name" value="FBOX"/>
    <property type="match status" value="1"/>
</dbReference>
<dbReference type="InterPro" id="IPR036047">
    <property type="entry name" value="F-box-like_dom_sf"/>
</dbReference>
<dbReference type="CDD" id="cd22162">
    <property type="entry name" value="F-box_AtSKIP3-like"/>
    <property type="match status" value="1"/>
</dbReference>
<dbReference type="PROSITE" id="PS50181">
    <property type="entry name" value="FBOX"/>
    <property type="match status" value="1"/>
</dbReference>
<dbReference type="Pfam" id="PF12937">
    <property type="entry name" value="F-box-like"/>
    <property type="match status" value="1"/>
</dbReference>